<name>A0A1F5GBL2_9BACT</name>
<keyword evidence="10" id="KW-1003">Cell membrane</keyword>
<dbReference type="PANTHER" id="PTHR11693">
    <property type="entry name" value="ATP SYNTHASE GAMMA CHAIN"/>
    <property type="match status" value="1"/>
</dbReference>
<evidence type="ECO:0000313" key="12">
    <source>
        <dbReference type="EMBL" id="OGD89214.1"/>
    </source>
</evidence>
<dbReference type="GO" id="GO:0042777">
    <property type="term" value="P:proton motive force-driven plasma membrane ATP synthesis"/>
    <property type="evidence" value="ECO:0007669"/>
    <property type="project" value="UniProtKB-UniRule"/>
</dbReference>
<evidence type="ECO:0000256" key="6">
    <source>
        <dbReference type="ARBA" id="ARBA00023065"/>
    </source>
</evidence>
<gene>
    <name evidence="10" type="primary">atpG</name>
    <name evidence="12" type="ORF">A3D04_00140</name>
</gene>
<comment type="similarity">
    <text evidence="3 10">Belongs to the ATPase gamma chain family.</text>
</comment>
<evidence type="ECO:0000256" key="8">
    <source>
        <dbReference type="ARBA" id="ARBA00023196"/>
    </source>
</evidence>
<keyword evidence="4 10" id="KW-0813">Transport</keyword>
<keyword evidence="8 10" id="KW-0139">CF(1)</keyword>
<dbReference type="InterPro" id="IPR000131">
    <property type="entry name" value="ATP_synth_F1_gsu"/>
</dbReference>
<proteinExistence type="inferred from homology"/>
<keyword evidence="5 10" id="KW-0375">Hydrogen ion transport</keyword>
<evidence type="ECO:0000256" key="4">
    <source>
        <dbReference type="ARBA" id="ARBA00022448"/>
    </source>
</evidence>
<dbReference type="Pfam" id="PF00231">
    <property type="entry name" value="ATP-synt"/>
    <property type="match status" value="1"/>
</dbReference>
<dbReference type="SUPFAM" id="SSF52943">
    <property type="entry name" value="ATP synthase (F1-ATPase), gamma subunit"/>
    <property type="match status" value="1"/>
</dbReference>
<evidence type="ECO:0000256" key="7">
    <source>
        <dbReference type="ARBA" id="ARBA00023136"/>
    </source>
</evidence>
<evidence type="ECO:0000256" key="1">
    <source>
        <dbReference type="ARBA" id="ARBA00003456"/>
    </source>
</evidence>
<dbReference type="GO" id="GO:0046933">
    <property type="term" value="F:proton-transporting ATP synthase activity, rotational mechanism"/>
    <property type="evidence" value="ECO:0007669"/>
    <property type="project" value="UniProtKB-UniRule"/>
</dbReference>
<dbReference type="PRINTS" id="PR00126">
    <property type="entry name" value="ATPASEGAMMA"/>
</dbReference>
<dbReference type="CDD" id="cd12151">
    <property type="entry name" value="F1-ATPase_gamma"/>
    <property type="match status" value="1"/>
</dbReference>
<dbReference type="AlphaFoldDB" id="A0A1F5GBL2"/>
<dbReference type="InterPro" id="IPR035968">
    <property type="entry name" value="ATP_synth_F1_ATPase_gsu"/>
</dbReference>
<evidence type="ECO:0000256" key="10">
    <source>
        <dbReference type="HAMAP-Rule" id="MF_00815"/>
    </source>
</evidence>
<keyword evidence="6 10" id="KW-0406">Ion transport</keyword>
<protein>
    <recommendedName>
        <fullName evidence="10">ATP synthase gamma chain</fullName>
    </recommendedName>
    <alternativeName>
        <fullName evidence="10">ATP synthase F1 sector gamma subunit</fullName>
    </alternativeName>
    <alternativeName>
        <fullName evidence="10">F-ATPase gamma subunit</fullName>
    </alternativeName>
</protein>
<keyword evidence="9 10" id="KW-0066">ATP synthesis</keyword>
<reference evidence="12 13" key="1">
    <citation type="journal article" date="2016" name="Nat. Commun.">
        <title>Thousands of microbial genomes shed light on interconnected biogeochemical processes in an aquifer system.</title>
        <authorList>
            <person name="Anantharaman K."/>
            <person name="Brown C.T."/>
            <person name="Hug L.A."/>
            <person name="Sharon I."/>
            <person name="Castelle C.J."/>
            <person name="Probst A.J."/>
            <person name="Thomas B.C."/>
            <person name="Singh A."/>
            <person name="Wilkins M.J."/>
            <person name="Karaoz U."/>
            <person name="Brodie E.L."/>
            <person name="Williams K.H."/>
            <person name="Hubbard S.S."/>
            <person name="Banfield J.F."/>
        </authorList>
    </citation>
    <scope>NUCLEOTIDE SEQUENCE [LARGE SCALE GENOMIC DNA]</scope>
</reference>
<evidence type="ECO:0000256" key="3">
    <source>
        <dbReference type="ARBA" id="ARBA00007681"/>
    </source>
</evidence>
<comment type="subcellular location">
    <subcellularLocation>
        <location evidence="10">Cell membrane</location>
        <topology evidence="10">Peripheral membrane protein</topology>
    </subcellularLocation>
    <subcellularLocation>
        <location evidence="2">Membrane</location>
        <topology evidence="2">Peripheral membrane protein</topology>
    </subcellularLocation>
</comment>
<dbReference type="NCBIfam" id="TIGR01146">
    <property type="entry name" value="ATPsyn_F1gamma"/>
    <property type="match status" value="1"/>
</dbReference>
<dbReference type="PANTHER" id="PTHR11693:SF22">
    <property type="entry name" value="ATP SYNTHASE SUBUNIT GAMMA, MITOCHONDRIAL"/>
    <property type="match status" value="1"/>
</dbReference>
<accession>A0A1F5GBL2</accession>
<dbReference type="Proteomes" id="UP000177369">
    <property type="component" value="Unassembled WGS sequence"/>
</dbReference>
<comment type="caution">
    <text evidence="12">The sequence shown here is derived from an EMBL/GenBank/DDBJ whole genome shotgun (WGS) entry which is preliminary data.</text>
</comment>
<dbReference type="EMBL" id="MFBD01000009">
    <property type="protein sequence ID" value="OGD89214.1"/>
    <property type="molecule type" value="Genomic_DNA"/>
</dbReference>
<evidence type="ECO:0000256" key="5">
    <source>
        <dbReference type="ARBA" id="ARBA00022781"/>
    </source>
</evidence>
<evidence type="ECO:0000256" key="9">
    <source>
        <dbReference type="ARBA" id="ARBA00023310"/>
    </source>
</evidence>
<organism evidence="12 13">
    <name type="scientific">Candidatus Curtissbacteria bacterium RIFCSPHIGHO2_02_FULL_40_16b</name>
    <dbReference type="NCBI Taxonomy" id="1797714"/>
    <lineage>
        <taxon>Bacteria</taxon>
        <taxon>Candidatus Curtissiibacteriota</taxon>
    </lineage>
</organism>
<dbReference type="Gene3D" id="3.40.1380.10">
    <property type="match status" value="1"/>
</dbReference>
<comment type="subunit">
    <text evidence="10">F-type ATPases have 2 components, CF(1) - the catalytic core - and CF(0) - the membrane proton channel. CF(1) has five subunits: alpha(3), beta(3), gamma(1), delta(1), epsilon(1). CF(0) has three main subunits: a, b and c.</text>
</comment>
<evidence type="ECO:0000256" key="2">
    <source>
        <dbReference type="ARBA" id="ARBA00004170"/>
    </source>
</evidence>
<dbReference type="HAMAP" id="MF_00815">
    <property type="entry name" value="ATP_synth_gamma_bact"/>
    <property type="match status" value="1"/>
</dbReference>
<evidence type="ECO:0000313" key="13">
    <source>
        <dbReference type="Proteomes" id="UP000177369"/>
    </source>
</evidence>
<dbReference type="GO" id="GO:0005524">
    <property type="term" value="F:ATP binding"/>
    <property type="evidence" value="ECO:0007669"/>
    <property type="project" value="UniProtKB-UniRule"/>
</dbReference>
<dbReference type="Gene3D" id="1.10.287.80">
    <property type="entry name" value="ATP synthase, gamma subunit, helix hairpin domain"/>
    <property type="match status" value="1"/>
</dbReference>
<comment type="function">
    <text evidence="1 10">Produces ATP from ADP in the presence of a proton gradient across the membrane. The gamma chain is believed to be important in regulating ATPase activity and the flow of protons through the CF(0) complex.</text>
</comment>
<evidence type="ECO:0000256" key="11">
    <source>
        <dbReference type="SAM" id="MobiDB-lite"/>
    </source>
</evidence>
<feature type="region of interest" description="Disordered" evidence="11">
    <location>
        <begin position="104"/>
        <end position="127"/>
    </location>
</feature>
<dbReference type="GO" id="GO:0045259">
    <property type="term" value="C:proton-transporting ATP synthase complex"/>
    <property type="evidence" value="ECO:0007669"/>
    <property type="project" value="UniProtKB-KW"/>
</dbReference>
<dbReference type="GO" id="GO:0005886">
    <property type="term" value="C:plasma membrane"/>
    <property type="evidence" value="ECO:0007669"/>
    <property type="project" value="UniProtKB-SubCell"/>
</dbReference>
<feature type="compositionally biased region" description="Polar residues" evidence="11">
    <location>
        <begin position="104"/>
        <end position="120"/>
    </location>
</feature>
<dbReference type="STRING" id="1797714.A3D04_00140"/>
<keyword evidence="7 10" id="KW-0472">Membrane</keyword>
<sequence>MAQIREIKKRIKSIQNTKKVTHAMELVAAAKMRKAQASALSGRPYSLTLNQIIDEVRQKTDETTHTLLKKKQAPTQLIILITSDRGLAGGLNINLFREIHRQSGDQATGSSGNIKNQNLTARKPDSPKTQFITVGKKAVNFATKSGAGIIASFQSEEKSQLDLARTLSKLATDMFINSQTNKVSILYPHFESTTNQSPKWVQILPIEFEEDPTIQPSNHPTIQLLFEPNARKILNDILPHFVQTQIYQVLLEAKASEHSARMVAMKNATDAAGDLIDDLTLTYNQARQETITNELLDIVTAQKGLE</sequence>